<dbReference type="Pfam" id="PF23411">
    <property type="entry name" value="Beta-prop_Vps41"/>
    <property type="match status" value="1"/>
</dbReference>
<dbReference type="SUPFAM" id="SSF50978">
    <property type="entry name" value="WD40 repeat-like"/>
    <property type="match status" value="1"/>
</dbReference>
<dbReference type="GO" id="GO:0016236">
    <property type="term" value="P:macroautophagy"/>
    <property type="evidence" value="ECO:0007669"/>
    <property type="project" value="TreeGrafter"/>
</dbReference>
<evidence type="ECO:0000313" key="6">
    <source>
        <dbReference type="Proteomes" id="UP000029867"/>
    </source>
</evidence>
<proteinExistence type="predicted"/>
<dbReference type="AlphaFoldDB" id="A0A099P4N6"/>
<dbReference type="EMBL" id="JQFK01000011">
    <property type="protein sequence ID" value="KGK39212.1"/>
    <property type="molecule type" value="Genomic_DNA"/>
</dbReference>
<dbReference type="InterPro" id="IPR036322">
    <property type="entry name" value="WD40_repeat_dom_sf"/>
</dbReference>
<dbReference type="SMART" id="SM00320">
    <property type="entry name" value="WD40"/>
    <property type="match status" value="1"/>
</dbReference>
<dbReference type="SMART" id="SM00299">
    <property type="entry name" value="CLH"/>
    <property type="match status" value="1"/>
</dbReference>
<evidence type="ECO:0000259" key="4">
    <source>
        <dbReference type="Pfam" id="PF23411"/>
    </source>
</evidence>
<name>A0A099P4N6_PICKU</name>
<dbReference type="InterPro" id="IPR015943">
    <property type="entry name" value="WD40/YVTN_repeat-like_dom_sf"/>
</dbReference>
<evidence type="ECO:0000256" key="2">
    <source>
        <dbReference type="ARBA" id="ARBA00022927"/>
    </source>
</evidence>
<dbReference type="Gene3D" id="2.130.10.10">
    <property type="entry name" value="YVTN repeat-like/Quinoprotein amine dehydrogenase"/>
    <property type="match status" value="1"/>
</dbReference>
<dbReference type="Proteomes" id="UP000029867">
    <property type="component" value="Unassembled WGS sequence"/>
</dbReference>
<dbReference type="InterPro" id="IPR001680">
    <property type="entry name" value="WD40_rpt"/>
</dbReference>
<dbReference type="InterPro" id="IPR045111">
    <property type="entry name" value="Vps41/Vps8"/>
</dbReference>
<dbReference type="HOGENOM" id="CLU_001285_2_1_1"/>
<dbReference type="GO" id="GO:0009267">
    <property type="term" value="P:cellular response to starvation"/>
    <property type="evidence" value="ECO:0007669"/>
    <property type="project" value="TreeGrafter"/>
</dbReference>
<dbReference type="GO" id="GO:0034058">
    <property type="term" value="P:endosomal vesicle fusion"/>
    <property type="evidence" value="ECO:0007669"/>
    <property type="project" value="TreeGrafter"/>
</dbReference>
<organism evidence="5 6">
    <name type="scientific">Pichia kudriavzevii</name>
    <name type="common">Yeast</name>
    <name type="synonym">Issatchenkia orientalis</name>
    <dbReference type="NCBI Taxonomy" id="4909"/>
    <lineage>
        <taxon>Eukaryota</taxon>
        <taxon>Fungi</taxon>
        <taxon>Dikarya</taxon>
        <taxon>Ascomycota</taxon>
        <taxon>Saccharomycotina</taxon>
        <taxon>Pichiomycetes</taxon>
        <taxon>Pichiales</taxon>
        <taxon>Pichiaceae</taxon>
        <taxon>Pichia</taxon>
    </lineage>
</organism>
<feature type="repeat" description="CHCR" evidence="3">
    <location>
        <begin position="526"/>
        <end position="669"/>
    </location>
</feature>
<dbReference type="PANTHER" id="PTHR12616:SF1">
    <property type="entry name" value="VACUOLAR PROTEIN SORTING-ASSOCIATED PROTEIN 41 HOMOLOG"/>
    <property type="match status" value="1"/>
</dbReference>
<dbReference type="GO" id="GO:0005770">
    <property type="term" value="C:late endosome"/>
    <property type="evidence" value="ECO:0007669"/>
    <property type="project" value="TreeGrafter"/>
</dbReference>
<reference evidence="6" key="1">
    <citation type="journal article" date="2014" name="Microb. Cell Fact.">
        <title>Exploiting Issatchenkia orientalis SD108 for succinic acid production.</title>
        <authorList>
            <person name="Xiao H."/>
            <person name="Shao Z."/>
            <person name="Jiang Y."/>
            <person name="Dole S."/>
            <person name="Zhao H."/>
        </authorList>
    </citation>
    <scope>NUCLEOTIDE SEQUENCE [LARGE SCALE GENOMIC DNA]</scope>
    <source>
        <strain evidence="6">SD108</strain>
    </source>
</reference>
<feature type="domain" description="Vps41 beta-propeller" evidence="4">
    <location>
        <begin position="10"/>
        <end position="311"/>
    </location>
</feature>
<accession>A0A099P4N6</accession>
<dbReference type="VEuPathDB" id="FungiDB:C5L36_0A02670"/>
<dbReference type="InterPro" id="IPR016024">
    <property type="entry name" value="ARM-type_fold"/>
</dbReference>
<dbReference type="GO" id="GO:0030897">
    <property type="term" value="C:HOPS complex"/>
    <property type="evidence" value="ECO:0007669"/>
    <property type="project" value="TreeGrafter"/>
</dbReference>
<protein>
    <recommendedName>
        <fullName evidence="4">Vps41 beta-propeller domain-containing protein</fullName>
    </recommendedName>
</protein>
<dbReference type="SUPFAM" id="SSF48371">
    <property type="entry name" value="ARM repeat"/>
    <property type="match status" value="1"/>
</dbReference>
<gene>
    <name evidence="5" type="ORF">JL09_g1634</name>
</gene>
<dbReference type="PROSITE" id="PS50236">
    <property type="entry name" value="CHCR"/>
    <property type="match status" value="1"/>
</dbReference>
<comment type="caution">
    <text evidence="5">The sequence shown here is derived from an EMBL/GenBank/DDBJ whole genome shotgun (WGS) entry which is preliminary data.</text>
</comment>
<dbReference type="PANTHER" id="PTHR12616">
    <property type="entry name" value="VACUOLAR PROTEIN SORTING VPS41"/>
    <property type="match status" value="1"/>
</dbReference>
<dbReference type="eggNOG" id="KOG2066">
    <property type="taxonomic scope" value="Eukaryota"/>
</dbReference>
<dbReference type="InterPro" id="IPR057780">
    <property type="entry name" value="Beta-prop_Vps41"/>
</dbReference>
<sequence>MSNEEPPYFRYKRVTSLPERFFTTDPISASFLSEEYAIFGTHSGMLLITTSTTFKTLKIFKGHTASVLDIDFDGQTFAAASMDGTILIGDINQLDNITKYDFKRPLHAVSLQKPYSKTKSFYSGGKAGDLVYTTRNWLNQRTDEVLFRGNCITMIKYGNDRLIWCDSAGIYLKNLSSGQLLKLKAPVEMEKSELYWPKLDWSDDKALTIGWFNSMWKIDVAEMKVTWSDTSTDYLIASVATYSDGILILNYTSKTDGEYYPPDLILIDQNGDEIVNDELPIRGYENLNVNDYGLLRTQKSWLLICPNDAVSIEPLWIGDRINWYVQREEFKKAWELGESMNPYQRLDVGLKEWKKNKDVEFFKKLLNGLNNLEYSNHLVNELNVIYSKYVSAEMLPSKPYSGEKQIDPKYYDQVLNELLYKQEYDQFVHYLHQWDHTLFSVGDICSHMGDILESEDVPVLRDAYISLSLELEEPENCVKHYIALKDPQLLEFLDSHHLLDRHFQALPLIIYFGVPPKKLEENVEILINNVHEILPQRIIKLFKDNQMDHVNYIYLNKLRKVDPLKVKDFEDEIVSLFAKFNKEELFDFLQVHSKYSIENAIRICENNQCYKELVYLLSKVGENKKALILIIDKMNDPGRAIEFVQSVNEKNLWDFLLDYSMNKPEFVKELLMNVGKLVDPIPVVSRIPVNVKIDGLKGALIDITRNVTLDKKIYDLVMDIISDEYMSISEALRKLKMMGYIVDKEELELVRSDMNHTYIKLREENTEKFGKEEDILGAKWDGDLNNKMGHKSFLQYKIM</sequence>
<keyword evidence="2" id="KW-0653">Protein transport</keyword>
<dbReference type="GO" id="GO:0098588">
    <property type="term" value="C:bounding membrane of organelle"/>
    <property type="evidence" value="ECO:0007669"/>
    <property type="project" value="UniProtKB-ARBA"/>
</dbReference>
<dbReference type="GO" id="GO:0006623">
    <property type="term" value="P:protein targeting to vacuole"/>
    <property type="evidence" value="ECO:0007669"/>
    <property type="project" value="InterPro"/>
</dbReference>
<evidence type="ECO:0000256" key="1">
    <source>
        <dbReference type="ARBA" id="ARBA00022448"/>
    </source>
</evidence>
<dbReference type="InterPro" id="IPR011990">
    <property type="entry name" value="TPR-like_helical_dom_sf"/>
</dbReference>
<evidence type="ECO:0000256" key="3">
    <source>
        <dbReference type="PROSITE-ProRule" id="PRU01006"/>
    </source>
</evidence>
<keyword evidence="1" id="KW-0813">Transport</keyword>
<dbReference type="Pfam" id="PF23556">
    <property type="entry name" value="TPR_Vps41"/>
    <property type="match status" value="1"/>
</dbReference>
<dbReference type="Gene3D" id="1.25.40.10">
    <property type="entry name" value="Tetratricopeptide repeat domain"/>
    <property type="match status" value="1"/>
</dbReference>
<evidence type="ECO:0000313" key="5">
    <source>
        <dbReference type="EMBL" id="KGK39212.1"/>
    </source>
</evidence>
<dbReference type="InterPro" id="IPR000547">
    <property type="entry name" value="Clathrin_H-chain/VPS_repeat"/>
</dbReference>